<dbReference type="Proteomes" id="UP000664654">
    <property type="component" value="Unassembled WGS sequence"/>
</dbReference>
<gene>
    <name evidence="4" type="ORF">J0A66_15800</name>
</gene>
<feature type="domain" description="FlgO" evidence="3">
    <location>
        <begin position="94"/>
        <end position="222"/>
    </location>
</feature>
<evidence type="ECO:0000256" key="1">
    <source>
        <dbReference type="SAM" id="MobiDB-lite"/>
    </source>
</evidence>
<feature type="signal peptide" evidence="2">
    <location>
        <begin position="1"/>
        <end position="21"/>
    </location>
</feature>
<evidence type="ECO:0000256" key="2">
    <source>
        <dbReference type="SAM" id="SignalP"/>
    </source>
</evidence>
<reference evidence="4" key="1">
    <citation type="submission" date="2021-03" db="EMBL/GenBank/DDBJ databases">
        <title>novel species isolated from a fishpond in China.</title>
        <authorList>
            <person name="Lu H."/>
            <person name="Cai Z."/>
        </authorList>
    </citation>
    <scope>NUCLEOTIDE SEQUENCE</scope>
    <source>
        <strain evidence="4">JCM 30855</strain>
    </source>
</reference>
<dbReference type="AlphaFoldDB" id="A0A939DQ28"/>
<dbReference type="PROSITE" id="PS51257">
    <property type="entry name" value="PROKAR_LIPOPROTEIN"/>
    <property type="match status" value="1"/>
</dbReference>
<comment type="caution">
    <text evidence="4">The sequence shown here is derived from an EMBL/GenBank/DDBJ whole genome shotgun (WGS) entry which is preliminary data.</text>
</comment>
<organism evidence="4 5">
    <name type="scientific">Bowmanella dokdonensis</name>
    <dbReference type="NCBI Taxonomy" id="751969"/>
    <lineage>
        <taxon>Bacteria</taxon>
        <taxon>Pseudomonadati</taxon>
        <taxon>Pseudomonadota</taxon>
        <taxon>Gammaproteobacteria</taxon>
        <taxon>Alteromonadales</taxon>
        <taxon>Alteromonadaceae</taxon>
        <taxon>Bowmanella</taxon>
    </lineage>
</organism>
<dbReference type="RefSeq" id="WP_206574813.1">
    <property type="nucleotide sequence ID" value="NZ_JAFKCV010000010.1"/>
</dbReference>
<dbReference type="InterPro" id="IPR041215">
    <property type="entry name" value="FlgO_dom"/>
</dbReference>
<feature type="chain" id="PRO_5037508624" description="FlgO domain-containing protein" evidence="2">
    <location>
        <begin position="22"/>
        <end position="236"/>
    </location>
</feature>
<protein>
    <recommendedName>
        <fullName evidence="3">FlgO domain-containing protein</fullName>
    </recommendedName>
</protein>
<evidence type="ECO:0000313" key="4">
    <source>
        <dbReference type="EMBL" id="MBN7826700.1"/>
    </source>
</evidence>
<feature type="region of interest" description="Disordered" evidence="1">
    <location>
        <begin position="28"/>
        <end position="63"/>
    </location>
</feature>
<accession>A0A939DQ28</accession>
<proteinExistence type="predicted"/>
<evidence type="ECO:0000313" key="5">
    <source>
        <dbReference type="Proteomes" id="UP000664654"/>
    </source>
</evidence>
<name>A0A939DQ28_9ALTE</name>
<evidence type="ECO:0000259" key="3">
    <source>
        <dbReference type="Pfam" id="PF17680"/>
    </source>
</evidence>
<dbReference type="Pfam" id="PF17680">
    <property type="entry name" value="FlgO"/>
    <property type="match status" value="1"/>
</dbReference>
<sequence>MNRFKLLVVAAVLVQGCSMHFDPFLHSAENTDAEPEPVSPPANGLWYQQAPSEVQPPSAAPDQRLQQSPLMVFRSLGNSYQASYIHKSLDDYAEQMAMQLVGNMQGPAQTRRMAVASFVELDANLKQTSVLGNQLAEKLMAQMQGFGLPVVDFKAMEQIQIGAQGDLLFSRDVSELARQQDIDLVLSGTLVRNARGVQIHARILSMQDRQLVASANGFIPAVVVDSLYSPPYVLSE</sequence>
<keyword evidence="2" id="KW-0732">Signal</keyword>
<keyword evidence="5" id="KW-1185">Reference proteome</keyword>
<dbReference type="EMBL" id="JAFKCV010000010">
    <property type="protein sequence ID" value="MBN7826700.1"/>
    <property type="molecule type" value="Genomic_DNA"/>
</dbReference>